<dbReference type="eggNOG" id="ENOG5031I6N">
    <property type="taxonomic scope" value="Bacteria"/>
</dbReference>
<name>E6SCJ7_INTC7</name>
<dbReference type="Proteomes" id="UP000008914">
    <property type="component" value="Chromosome"/>
</dbReference>
<dbReference type="RefSeq" id="WP_013493913.1">
    <property type="nucleotide sequence ID" value="NC_014830.1"/>
</dbReference>
<dbReference type="AlphaFoldDB" id="E6SCJ7"/>
<reference evidence="2 3" key="1">
    <citation type="journal article" date="2010" name="Stand. Genomic Sci.">
        <title>Complete genome sequence of Intrasporangium calvum type strain (7 KIP).</title>
        <authorList>
            <person name="Del Rio T.G."/>
            <person name="Chertkov O."/>
            <person name="Yasawong M."/>
            <person name="Lucas S."/>
            <person name="Deshpande S."/>
            <person name="Cheng J.F."/>
            <person name="Detter C."/>
            <person name="Tapia R."/>
            <person name="Han C."/>
            <person name="Goodwin L."/>
            <person name="Pitluck S."/>
            <person name="Liolios K."/>
            <person name="Ivanova N."/>
            <person name="Mavromatis K."/>
            <person name="Pati A."/>
            <person name="Chen A."/>
            <person name="Palaniappan K."/>
            <person name="Land M."/>
            <person name="Hauser L."/>
            <person name="Chang Y.J."/>
            <person name="Jeffries C.D."/>
            <person name="Rohde M."/>
            <person name="Pukall R."/>
            <person name="Sikorski J."/>
            <person name="Goker M."/>
            <person name="Woyke T."/>
            <person name="Bristow J."/>
            <person name="Eisen J.A."/>
            <person name="Markowitz V."/>
            <person name="Hugenholtz P."/>
            <person name="Kyrpides N.C."/>
            <person name="Klenk H.P."/>
            <person name="Lapidus A."/>
        </authorList>
    </citation>
    <scope>NUCLEOTIDE SEQUENCE [LARGE SCALE GENOMIC DNA]</scope>
    <source>
        <strain evidence="3">ATCC 23552 / DSM 43043 / JCM 3097 / NBRC 12989 / 7 KIP</strain>
    </source>
</reference>
<feature type="domain" description="Protein NO VEIN C-terminal" evidence="1">
    <location>
        <begin position="172"/>
        <end position="257"/>
    </location>
</feature>
<dbReference type="KEGG" id="ica:Intca_3115"/>
<dbReference type="Pfam" id="PF13020">
    <property type="entry name" value="NOV_C"/>
    <property type="match status" value="1"/>
</dbReference>
<dbReference type="InterPro" id="IPR024975">
    <property type="entry name" value="NOV_C"/>
</dbReference>
<organism evidence="2 3">
    <name type="scientific">Intrasporangium calvum (strain ATCC 23552 / DSM 43043 / JCM 3097 / NBRC 12989 / NCIMB 10167 / NRRL B-3866 / 7 KIP)</name>
    <dbReference type="NCBI Taxonomy" id="710696"/>
    <lineage>
        <taxon>Bacteria</taxon>
        <taxon>Bacillati</taxon>
        <taxon>Actinomycetota</taxon>
        <taxon>Actinomycetes</taxon>
        <taxon>Micrococcales</taxon>
        <taxon>Intrasporangiaceae</taxon>
        <taxon>Intrasporangium</taxon>
    </lineage>
</organism>
<proteinExistence type="predicted"/>
<dbReference type="OrthoDB" id="3312994at2"/>
<sequence>MRRILMTWNPGPANDEQWNPEAWDDEMVEPTLAGEGVMTSWSVARRRNGIEAGDLAYMLRQGAHGRGLVAMGEILSTPETGEHWSGDGRETNYVEIDWWVALPLSKMITISQLELLVPDFHWNQVFSSGREIKSPDAQKLDELFGVLDPAGDQDELEVRGAFFGDPVHNREIEIAAMDVVTERYELEDYFVTDVSDEKLGYDLVASKGAKEQHIEVKGTSGTGVAFLLTRHEYDTARTDPDWILVVVTAALGDAPGYYELDPETVVDHAEPMVYQVRVPEERFV</sequence>
<dbReference type="HOGENOM" id="CLU_979258_0_0_11"/>
<dbReference type="STRING" id="710696.Intca_3115"/>
<evidence type="ECO:0000313" key="3">
    <source>
        <dbReference type="Proteomes" id="UP000008914"/>
    </source>
</evidence>
<gene>
    <name evidence="2" type="ordered locus">Intca_3115</name>
</gene>
<keyword evidence="3" id="KW-1185">Reference proteome</keyword>
<dbReference type="EMBL" id="CP002343">
    <property type="protein sequence ID" value="ADU49601.1"/>
    <property type="molecule type" value="Genomic_DNA"/>
</dbReference>
<evidence type="ECO:0000313" key="2">
    <source>
        <dbReference type="EMBL" id="ADU49601.1"/>
    </source>
</evidence>
<protein>
    <recommendedName>
        <fullName evidence="1">Protein NO VEIN C-terminal domain-containing protein</fullName>
    </recommendedName>
</protein>
<accession>E6SCJ7</accession>
<evidence type="ECO:0000259" key="1">
    <source>
        <dbReference type="Pfam" id="PF13020"/>
    </source>
</evidence>